<evidence type="ECO:0000256" key="1">
    <source>
        <dbReference type="SAM" id="MobiDB-lite"/>
    </source>
</evidence>
<reference evidence="2" key="1">
    <citation type="submission" date="2020-05" db="EMBL/GenBank/DDBJ databases">
        <title>Mycena genomes resolve the evolution of fungal bioluminescence.</title>
        <authorList>
            <person name="Tsai I.J."/>
        </authorList>
    </citation>
    <scope>NUCLEOTIDE SEQUENCE</scope>
    <source>
        <strain evidence="2">160909Yilan</strain>
    </source>
</reference>
<sequence length="356" mass="38568">MPFASRPRFVHVLAKMRHVASISCSASLADSPVSLSAGIPPHTNTSPFVRGVSLMAQILLFGSGFQEMLADAALRMARAFFVLGDRAYTALVLSPDPPSRLWSSEGWTRTARRRDVLRELACVLSLRELSTEPTRVPTEKRGRDERRNAPHTLRCIRARLTLPRCPPNSASPFLLRPQACDADAVGASTSEALCAACLSAWWGARMECPPVISQAERTEGEGMSTPCIVFGHLFGCSNSSQDTPRCIVATLSSRILVWTWTAGHGPPRSSLIEDLARARIVSVGSRGGRGGHELGGALHRDGGMRAVRGLLEEGKEDLKENPLATSALRSEQRSFSDNTPVLTRGIIRGSKSSHRP</sequence>
<gene>
    <name evidence="2" type="ORF">MSAN_00459300</name>
</gene>
<evidence type="ECO:0000313" key="2">
    <source>
        <dbReference type="EMBL" id="KAF7375699.1"/>
    </source>
</evidence>
<comment type="caution">
    <text evidence="2">The sequence shown here is derived from an EMBL/GenBank/DDBJ whole genome shotgun (WGS) entry which is preliminary data.</text>
</comment>
<protein>
    <submittedName>
        <fullName evidence="2">Uncharacterized protein</fullName>
    </submittedName>
</protein>
<organism evidence="2 3">
    <name type="scientific">Mycena sanguinolenta</name>
    <dbReference type="NCBI Taxonomy" id="230812"/>
    <lineage>
        <taxon>Eukaryota</taxon>
        <taxon>Fungi</taxon>
        <taxon>Dikarya</taxon>
        <taxon>Basidiomycota</taxon>
        <taxon>Agaricomycotina</taxon>
        <taxon>Agaricomycetes</taxon>
        <taxon>Agaricomycetidae</taxon>
        <taxon>Agaricales</taxon>
        <taxon>Marasmiineae</taxon>
        <taxon>Mycenaceae</taxon>
        <taxon>Mycena</taxon>
    </lineage>
</organism>
<dbReference type="Proteomes" id="UP000623467">
    <property type="component" value="Unassembled WGS sequence"/>
</dbReference>
<dbReference type="EMBL" id="JACAZH010000002">
    <property type="protein sequence ID" value="KAF7375699.1"/>
    <property type="molecule type" value="Genomic_DNA"/>
</dbReference>
<keyword evidence="3" id="KW-1185">Reference proteome</keyword>
<evidence type="ECO:0000313" key="3">
    <source>
        <dbReference type="Proteomes" id="UP000623467"/>
    </source>
</evidence>
<dbReference type="AlphaFoldDB" id="A0A8H7DHK6"/>
<feature type="region of interest" description="Disordered" evidence="1">
    <location>
        <begin position="328"/>
        <end position="356"/>
    </location>
</feature>
<name>A0A8H7DHK6_9AGAR</name>
<proteinExistence type="predicted"/>
<feature type="compositionally biased region" description="Polar residues" evidence="1">
    <location>
        <begin position="328"/>
        <end position="341"/>
    </location>
</feature>
<accession>A0A8H7DHK6</accession>